<keyword evidence="8" id="KW-0239">DNA-directed DNA polymerase</keyword>
<accession>A0A8X6X4W3</accession>
<keyword evidence="8" id="KW-0808">Transferase</keyword>
<evidence type="ECO:0000256" key="5">
    <source>
        <dbReference type="ARBA" id="ARBA00022842"/>
    </source>
</evidence>
<comment type="caution">
    <text evidence="11">The sequence shown here is derived from an EMBL/GenBank/DDBJ whole genome shotgun (WGS) entry which is preliminary data.</text>
</comment>
<keyword evidence="5" id="KW-0460">Magnesium</keyword>
<dbReference type="PANTHER" id="PTHR42648:SF11">
    <property type="entry name" value="TRANSPOSON TY4-P GAG-POL POLYPROTEIN"/>
    <property type="match status" value="1"/>
</dbReference>
<dbReference type="GO" id="GO:0016787">
    <property type="term" value="F:hydrolase activity"/>
    <property type="evidence" value="ECO:0007669"/>
    <property type="project" value="UniProtKB-KW"/>
</dbReference>
<dbReference type="GO" id="GO:0046872">
    <property type="term" value="F:metal ion binding"/>
    <property type="evidence" value="ECO:0007669"/>
    <property type="project" value="UniProtKB-KW"/>
</dbReference>
<dbReference type="AlphaFoldDB" id="A0A8X6X4W3"/>
<dbReference type="GO" id="GO:0015074">
    <property type="term" value="P:DNA integration"/>
    <property type="evidence" value="ECO:0007669"/>
    <property type="project" value="UniProtKB-KW"/>
</dbReference>
<evidence type="ECO:0000256" key="3">
    <source>
        <dbReference type="ARBA" id="ARBA00022759"/>
    </source>
</evidence>
<dbReference type="OrthoDB" id="413361at2759"/>
<dbReference type="GO" id="GO:0003887">
    <property type="term" value="F:DNA-directed DNA polymerase activity"/>
    <property type="evidence" value="ECO:0007669"/>
    <property type="project" value="UniProtKB-KW"/>
</dbReference>
<dbReference type="GO" id="GO:0004519">
    <property type="term" value="F:endonuclease activity"/>
    <property type="evidence" value="ECO:0007669"/>
    <property type="project" value="UniProtKB-KW"/>
</dbReference>
<evidence type="ECO:0000256" key="6">
    <source>
        <dbReference type="ARBA" id="ARBA00022908"/>
    </source>
</evidence>
<dbReference type="InterPro" id="IPR001584">
    <property type="entry name" value="Integrase_cat-core"/>
</dbReference>
<name>A0A8X6X4W3_9ARAC</name>
<sequence>MPYTPQQNGAAECENRTIVESARSIIYATNLPLKLWAETVNMFVYVLNRTGPTSVKDKKHIEPETYKEAMASDRKAIGNMWVFKVKQNADGTVQYFKARHVAKRYSQKNSELILVKPLVL</sequence>
<evidence type="ECO:0000256" key="8">
    <source>
        <dbReference type="ARBA" id="ARBA00022932"/>
    </source>
</evidence>
<reference evidence="11" key="1">
    <citation type="submission" date="2020-08" db="EMBL/GenBank/DDBJ databases">
        <title>Multicomponent nature underlies the extraordinary mechanical properties of spider dragline silk.</title>
        <authorList>
            <person name="Kono N."/>
            <person name="Nakamura H."/>
            <person name="Mori M."/>
            <person name="Yoshida Y."/>
            <person name="Ohtoshi R."/>
            <person name="Malay A.D."/>
            <person name="Moran D.A.P."/>
            <person name="Tomita M."/>
            <person name="Numata K."/>
            <person name="Arakawa K."/>
        </authorList>
    </citation>
    <scope>NUCLEOTIDE SEQUENCE</scope>
</reference>
<dbReference type="InterPro" id="IPR039537">
    <property type="entry name" value="Retrotran_Ty1/copia-like"/>
</dbReference>
<keyword evidence="4" id="KW-0378">Hydrolase</keyword>
<dbReference type="PROSITE" id="PS50994">
    <property type="entry name" value="INTEGRASE"/>
    <property type="match status" value="1"/>
</dbReference>
<dbReference type="SUPFAM" id="SSF53098">
    <property type="entry name" value="Ribonuclease H-like"/>
    <property type="match status" value="1"/>
</dbReference>
<keyword evidence="8" id="KW-0548">Nucleotidyltransferase</keyword>
<gene>
    <name evidence="11" type="primary">POLX_999</name>
    <name evidence="11" type="ORF">TNIN_62761</name>
</gene>
<keyword evidence="1" id="KW-0540">Nuclease</keyword>
<evidence type="ECO:0000313" key="12">
    <source>
        <dbReference type="Proteomes" id="UP000886998"/>
    </source>
</evidence>
<dbReference type="GO" id="GO:0006310">
    <property type="term" value="P:DNA recombination"/>
    <property type="evidence" value="ECO:0007669"/>
    <property type="project" value="UniProtKB-KW"/>
</dbReference>
<evidence type="ECO:0000313" key="11">
    <source>
        <dbReference type="EMBL" id="GFY46300.1"/>
    </source>
</evidence>
<keyword evidence="3" id="KW-0255">Endonuclease</keyword>
<dbReference type="Proteomes" id="UP000886998">
    <property type="component" value="Unassembled WGS sequence"/>
</dbReference>
<feature type="domain" description="Integrase catalytic" evidence="10">
    <location>
        <begin position="1"/>
        <end position="71"/>
    </location>
</feature>
<dbReference type="PANTHER" id="PTHR42648">
    <property type="entry name" value="TRANSPOSASE, PUTATIVE-RELATED"/>
    <property type="match status" value="1"/>
</dbReference>
<dbReference type="InterPro" id="IPR012337">
    <property type="entry name" value="RNaseH-like_sf"/>
</dbReference>
<keyword evidence="9" id="KW-0233">DNA recombination</keyword>
<keyword evidence="6" id="KW-0229">DNA integration</keyword>
<evidence type="ECO:0000256" key="2">
    <source>
        <dbReference type="ARBA" id="ARBA00022723"/>
    </source>
</evidence>
<dbReference type="EMBL" id="BMAV01005306">
    <property type="protein sequence ID" value="GFY46300.1"/>
    <property type="molecule type" value="Genomic_DNA"/>
</dbReference>
<evidence type="ECO:0000259" key="10">
    <source>
        <dbReference type="PROSITE" id="PS50994"/>
    </source>
</evidence>
<keyword evidence="7" id="KW-0695">RNA-directed DNA polymerase</keyword>
<dbReference type="Gene3D" id="3.30.420.10">
    <property type="entry name" value="Ribonuclease H-like superfamily/Ribonuclease H"/>
    <property type="match status" value="1"/>
</dbReference>
<evidence type="ECO:0000256" key="1">
    <source>
        <dbReference type="ARBA" id="ARBA00022722"/>
    </source>
</evidence>
<evidence type="ECO:0000256" key="7">
    <source>
        <dbReference type="ARBA" id="ARBA00022918"/>
    </source>
</evidence>
<keyword evidence="2" id="KW-0479">Metal-binding</keyword>
<evidence type="ECO:0000256" key="9">
    <source>
        <dbReference type="ARBA" id="ARBA00023172"/>
    </source>
</evidence>
<organism evidence="11 12">
    <name type="scientific">Trichonephila inaurata madagascariensis</name>
    <dbReference type="NCBI Taxonomy" id="2747483"/>
    <lineage>
        <taxon>Eukaryota</taxon>
        <taxon>Metazoa</taxon>
        <taxon>Ecdysozoa</taxon>
        <taxon>Arthropoda</taxon>
        <taxon>Chelicerata</taxon>
        <taxon>Arachnida</taxon>
        <taxon>Araneae</taxon>
        <taxon>Araneomorphae</taxon>
        <taxon>Entelegynae</taxon>
        <taxon>Araneoidea</taxon>
        <taxon>Nephilidae</taxon>
        <taxon>Trichonephila</taxon>
        <taxon>Trichonephila inaurata</taxon>
    </lineage>
</organism>
<dbReference type="GO" id="GO:0003676">
    <property type="term" value="F:nucleic acid binding"/>
    <property type="evidence" value="ECO:0007669"/>
    <property type="project" value="InterPro"/>
</dbReference>
<dbReference type="GO" id="GO:0003964">
    <property type="term" value="F:RNA-directed DNA polymerase activity"/>
    <property type="evidence" value="ECO:0007669"/>
    <property type="project" value="UniProtKB-KW"/>
</dbReference>
<protein>
    <submittedName>
        <fullName evidence="11">Retrovirus-related Pol polyprotein from transposon TNT 1-94</fullName>
    </submittedName>
</protein>
<proteinExistence type="predicted"/>
<keyword evidence="12" id="KW-1185">Reference proteome</keyword>
<evidence type="ECO:0000256" key="4">
    <source>
        <dbReference type="ARBA" id="ARBA00022801"/>
    </source>
</evidence>
<dbReference type="InterPro" id="IPR036397">
    <property type="entry name" value="RNaseH_sf"/>
</dbReference>